<organism evidence="2 3">
    <name type="scientific">Streptomyces minutiscleroticus</name>
    <dbReference type="NCBI Taxonomy" id="68238"/>
    <lineage>
        <taxon>Bacteria</taxon>
        <taxon>Bacillati</taxon>
        <taxon>Actinomycetota</taxon>
        <taxon>Actinomycetes</taxon>
        <taxon>Kitasatosporales</taxon>
        <taxon>Streptomycetaceae</taxon>
        <taxon>Streptomyces</taxon>
    </lineage>
</organism>
<dbReference type="GO" id="GO:0005886">
    <property type="term" value="C:plasma membrane"/>
    <property type="evidence" value="ECO:0007669"/>
    <property type="project" value="TreeGrafter"/>
</dbReference>
<sequence>MASTSPSSDGNSQPGAELPDLPATGPLQALANAGWQIRLTTGLAAIALGVVIFAWPRETLQVVGVLFGVYLLLTGVFELASAFGAHIPRHLRALHFLTGALSVLLGLLCLRGTLESILLLALWIGFSWLLRGVMTTATAASSDAMPARGWMLFSGIIGMLAGIVLIVSPFTSIAALTLVTGVMAVVLGVIEVFHAIRLRVEIGRLPTGTHAKRRPVLGSRPHPQH</sequence>
<evidence type="ECO:0000313" key="3">
    <source>
        <dbReference type="Proteomes" id="UP000619244"/>
    </source>
</evidence>
<comment type="caution">
    <text evidence="2">The sequence shown here is derived from an EMBL/GenBank/DDBJ whole genome shotgun (WGS) entry which is preliminary data.</text>
</comment>
<reference evidence="2" key="1">
    <citation type="journal article" date="2014" name="Int. J. Syst. Evol. Microbiol.">
        <title>Complete genome sequence of Corynebacterium casei LMG S-19264T (=DSM 44701T), isolated from a smear-ripened cheese.</title>
        <authorList>
            <consortium name="US DOE Joint Genome Institute (JGI-PGF)"/>
            <person name="Walter F."/>
            <person name="Albersmeier A."/>
            <person name="Kalinowski J."/>
            <person name="Ruckert C."/>
        </authorList>
    </citation>
    <scope>NUCLEOTIDE SEQUENCE</scope>
    <source>
        <strain evidence="2">JCM 4790</strain>
    </source>
</reference>
<dbReference type="InterPro" id="IPR052712">
    <property type="entry name" value="Acid_resist_chaperone_HdeD"/>
</dbReference>
<feature type="transmembrane region" description="Helical" evidence="1">
    <location>
        <begin position="149"/>
        <end position="167"/>
    </location>
</feature>
<keyword evidence="3" id="KW-1185">Reference proteome</keyword>
<evidence type="ECO:0000313" key="2">
    <source>
        <dbReference type="EMBL" id="GGY19309.1"/>
    </source>
</evidence>
<dbReference type="EMBL" id="BMVU01000146">
    <property type="protein sequence ID" value="GGY19309.1"/>
    <property type="molecule type" value="Genomic_DNA"/>
</dbReference>
<proteinExistence type="predicted"/>
<dbReference type="InterPro" id="IPR005325">
    <property type="entry name" value="DUF308_memb"/>
</dbReference>
<keyword evidence="1" id="KW-1133">Transmembrane helix</keyword>
<feature type="transmembrane region" description="Helical" evidence="1">
    <location>
        <begin position="35"/>
        <end position="55"/>
    </location>
</feature>
<protein>
    <submittedName>
        <fullName evidence="2">Membrane protein</fullName>
    </submittedName>
</protein>
<evidence type="ECO:0000256" key="1">
    <source>
        <dbReference type="SAM" id="Phobius"/>
    </source>
</evidence>
<keyword evidence="1" id="KW-0472">Membrane</keyword>
<name>A0A918P4R6_9ACTN</name>
<feature type="transmembrane region" description="Helical" evidence="1">
    <location>
        <begin position="174"/>
        <end position="196"/>
    </location>
</feature>
<dbReference type="PANTHER" id="PTHR34989">
    <property type="entry name" value="PROTEIN HDED"/>
    <property type="match status" value="1"/>
</dbReference>
<gene>
    <name evidence="2" type="ORF">GCM10010358_82750</name>
</gene>
<dbReference type="Pfam" id="PF03729">
    <property type="entry name" value="DUF308"/>
    <property type="match status" value="2"/>
</dbReference>
<feature type="transmembrane region" description="Helical" evidence="1">
    <location>
        <begin position="62"/>
        <end position="87"/>
    </location>
</feature>
<dbReference type="Proteomes" id="UP000619244">
    <property type="component" value="Unassembled WGS sequence"/>
</dbReference>
<dbReference type="RefSeq" id="WP_190195396.1">
    <property type="nucleotide sequence ID" value="NZ_BMVU01000146.1"/>
</dbReference>
<reference evidence="2" key="2">
    <citation type="submission" date="2020-09" db="EMBL/GenBank/DDBJ databases">
        <authorList>
            <person name="Sun Q."/>
            <person name="Ohkuma M."/>
        </authorList>
    </citation>
    <scope>NUCLEOTIDE SEQUENCE</scope>
    <source>
        <strain evidence="2">JCM 4790</strain>
    </source>
</reference>
<accession>A0A918P4R6</accession>
<dbReference type="AlphaFoldDB" id="A0A918P4R6"/>
<dbReference type="PANTHER" id="PTHR34989:SF1">
    <property type="entry name" value="PROTEIN HDED"/>
    <property type="match status" value="1"/>
</dbReference>
<keyword evidence="1" id="KW-0812">Transmembrane</keyword>